<keyword evidence="1" id="KW-0812">Transmembrane</keyword>
<dbReference type="InterPro" id="IPR052988">
    <property type="entry name" value="Oryzine_lactonohydrolase"/>
</dbReference>
<keyword evidence="1" id="KW-1133">Transmembrane helix</keyword>
<dbReference type="Pfam" id="PF08450">
    <property type="entry name" value="SGL"/>
    <property type="match status" value="1"/>
</dbReference>
<dbReference type="OrthoDB" id="423498at2759"/>
<dbReference type="InterPro" id="IPR013658">
    <property type="entry name" value="SGL"/>
</dbReference>
<feature type="transmembrane region" description="Helical" evidence="1">
    <location>
        <begin position="49"/>
        <end position="67"/>
    </location>
</feature>
<evidence type="ECO:0000313" key="3">
    <source>
        <dbReference type="EMBL" id="THH10452.1"/>
    </source>
</evidence>
<comment type="caution">
    <text evidence="3">The sequence shown here is derived from an EMBL/GenBank/DDBJ whole genome shotgun (WGS) entry which is preliminary data.</text>
</comment>
<protein>
    <recommendedName>
        <fullName evidence="2">SMP-30/Gluconolactonase/LRE-like region domain-containing protein</fullName>
    </recommendedName>
</protein>
<organism evidence="3 4">
    <name type="scientific">Phellinidium pouzarii</name>
    <dbReference type="NCBI Taxonomy" id="167371"/>
    <lineage>
        <taxon>Eukaryota</taxon>
        <taxon>Fungi</taxon>
        <taxon>Dikarya</taxon>
        <taxon>Basidiomycota</taxon>
        <taxon>Agaricomycotina</taxon>
        <taxon>Agaricomycetes</taxon>
        <taxon>Hymenochaetales</taxon>
        <taxon>Hymenochaetaceae</taxon>
        <taxon>Phellinidium</taxon>
    </lineage>
</organism>
<gene>
    <name evidence="3" type="ORF">EW145_g1326</name>
</gene>
<evidence type="ECO:0000259" key="2">
    <source>
        <dbReference type="Pfam" id="PF08450"/>
    </source>
</evidence>
<dbReference type="Gene3D" id="2.120.10.30">
    <property type="entry name" value="TolB, C-terminal domain"/>
    <property type="match status" value="1"/>
</dbReference>
<sequence>MMVPRRAEACKGSASHSGVHYIKTSQPTTKFEQAQNPDTNAQQASNNSSFVMVCVVIISAFIALCAVESASGAGSGSENANGTSPPFVVPSQSVFLDPHSFAVLGPDGAFRNASQFFTPGASASIAPPYFQIFTQEFLDVLGPTPSLHRAAHNTTFAFAHEAPIWVPATDEIFFASNDGGPLGMSDLEHNSQVSKINLTAAEAAIKNGVEVGYTEVRCGSDPPFLFIHLYLILSTRRLILKVPLSDAVQMTNGGTPHNGELMVITSGRGSLPPSLVRVHPAPPYNDTVVLDNFFGRQFNSLNDIKVHPTSGVIFFTDSSYGFLNNFRPAPQLPNQVYRLDPRSGSVRVVADGFVRSNGIAFSGDGLTAFVTDTAESGGFLGSNETEPATIYAFDVDARTQAFTNRRVFAYTDNGVPDGIQVDAAGRVYSGCGDGTQVWSPTGELIGKIFLGTTSASMAFAGPGRLVILAETAVYIAHIAADGLPLQDF</sequence>
<dbReference type="InterPro" id="IPR011042">
    <property type="entry name" value="6-blade_b-propeller_TolB-like"/>
</dbReference>
<dbReference type="Proteomes" id="UP000308199">
    <property type="component" value="Unassembled WGS sequence"/>
</dbReference>
<keyword evidence="1" id="KW-0472">Membrane</keyword>
<dbReference type="AlphaFoldDB" id="A0A4S4LF03"/>
<dbReference type="PANTHER" id="PTHR47064">
    <property type="entry name" value="PUTATIVE (AFU_ORTHOLOGUE AFUA_1G08990)-RELATED"/>
    <property type="match status" value="1"/>
</dbReference>
<dbReference type="SUPFAM" id="SSF63829">
    <property type="entry name" value="Calcium-dependent phosphotriesterase"/>
    <property type="match status" value="1"/>
</dbReference>
<feature type="domain" description="SMP-30/Gluconolactonase/LRE-like region" evidence="2">
    <location>
        <begin position="287"/>
        <end position="463"/>
    </location>
</feature>
<evidence type="ECO:0000313" key="4">
    <source>
        <dbReference type="Proteomes" id="UP000308199"/>
    </source>
</evidence>
<proteinExistence type="predicted"/>
<name>A0A4S4LF03_9AGAM</name>
<evidence type="ECO:0000256" key="1">
    <source>
        <dbReference type="SAM" id="Phobius"/>
    </source>
</evidence>
<keyword evidence="4" id="KW-1185">Reference proteome</keyword>
<reference evidence="3 4" key="1">
    <citation type="submission" date="2019-02" db="EMBL/GenBank/DDBJ databases">
        <title>Genome sequencing of the rare red list fungi Phellinidium pouzarii.</title>
        <authorList>
            <person name="Buettner E."/>
            <person name="Kellner H."/>
        </authorList>
    </citation>
    <scope>NUCLEOTIDE SEQUENCE [LARGE SCALE GENOMIC DNA]</scope>
    <source>
        <strain evidence="3 4">DSM 108285</strain>
    </source>
</reference>
<accession>A0A4S4LF03</accession>
<dbReference type="EMBL" id="SGPK01000036">
    <property type="protein sequence ID" value="THH10452.1"/>
    <property type="molecule type" value="Genomic_DNA"/>
</dbReference>
<dbReference type="PANTHER" id="PTHR47064:SF2">
    <property type="entry name" value="SMP-30_GLUCONOLACTONASE_LRE-LIKE REGION DOMAIN-CONTAINING PROTEIN-RELATED"/>
    <property type="match status" value="1"/>
</dbReference>